<comment type="similarity">
    <text evidence="1 3">Belongs to the GcvH family.</text>
</comment>
<keyword evidence="2 3" id="KW-0450">Lipoyl</keyword>
<dbReference type="GO" id="GO:0009249">
    <property type="term" value="P:protein lipoylation"/>
    <property type="evidence" value="ECO:0007669"/>
    <property type="project" value="UniProtKB-UniRule"/>
</dbReference>
<dbReference type="CDD" id="cd06848">
    <property type="entry name" value="GCS_H"/>
    <property type="match status" value="1"/>
</dbReference>
<dbReference type="NCBIfam" id="TIGR00527">
    <property type="entry name" value="gcvH"/>
    <property type="match status" value="1"/>
</dbReference>
<dbReference type="SUPFAM" id="SSF51230">
    <property type="entry name" value="Single hybrid motif"/>
    <property type="match status" value="1"/>
</dbReference>
<evidence type="ECO:0000256" key="2">
    <source>
        <dbReference type="ARBA" id="ARBA00022823"/>
    </source>
</evidence>
<accession>H6NRB2</accession>
<dbReference type="RefSeq" id="WP_014372508.1">
    <property type="nucleotide sequence ID" value="NC_016935.1"/>
</dbReference>
<evidence type="ECO:0000313" key="6">
    <source>
        <dbReference type="EMBL" id="AFC33547.1"/>
    </source>
</evidence>
<protein>
    <recommendedName>
        <fullName evidence="3">Glycine cleavage system H protein</fullName>
    </recommendedName>
    <alternativeName>
        <fullName evidence="3">Octanoyl/lipoyl carrier protein</fullName>
    </alternativeName>
</protein>
<evidence type="ECO:0000256" key="1">
    <source>
        <dbReference type="ARBA" id="ARBA00009249"/>
    </source>
</evidence>
<dbReference type="Pfam" id="PF01597">
    <property type="entry name" value="GCV_H"/>
    <property type="match status" value="1"/>
</dbReference>
<comment type="function">
    <text evidence="3">The glycine cleavage system catalyzes the degradation of glycine. The H protein shuttles the methylamine group of glycine from the P protein to the T protein.</text>
</comment>
<dbReference type="Proteomes" id="UP000007523">
    <property type="component" value="Chromosome"/>
</dbReference>
<reference evidence="6 7" key="1">
    <citation type="journal article" date="2012" name="J. Bacteriol.">
        <title>Complete Genome Sequence of Paenibacillus mucilaginosus 3016, a Bacterium Functional as Microbial Fertilizer.</title>
        <authorList>
            <person name="Ma M."/>
            <person name="Wang Z."/>
            <person name="Li L."/>
            <person name="Jiang X."/>
            <person name="Guan D."/>
            <person name="Cao F."/>
            <person name="Chen H."/>
            <person name="Wang X."/>
            <person name="Shen D."/>
            <person name="Du B."/>
            <person name="Li J."/>
        </authorList>
    </citation>
    <scope>NUCLEOTIDE SEQUENCE [LARGE SCALE GENOMIC DNA]</scope>
    <source>
        <strain evidence="6 7">3016</strain>
    </source>
</reference>
<dbReference type="PANTHER" id="PTHR11715:SF3">
    <property type="entry name" value="GLYCINE CLEAVAGE SYSTEM H PROTEIN-RELATED"/>
    <property type="match status" value="1"/>
</dbReference>
<name>H6NRB2_9BACL</name>
<dbReference type="PANTHER" id="PTHR11715">
    <property type="entry name" value="GLYCINE CLEAVAGE SYSTEM H PROTEIN"/>
    <property type="match status" value="1"/>
</dbReference>
<keyword evidence="7" id="KW-1185">Reference proteome</keyword>
<evidence type="ECO:0000256" key="4">
    <source>
        <dbReference type="PIRSR" id="PIRSR617453-50"/>
    </source>
</evidence>
<comment type="subunit">
    <text evidence="3">The glycine cleavage system is composed of four proteins: P, T, L and H.</text>
</comment>
<dbReference type="GO" id="GO:0019464">
    <property type="term" value="P:glycine decarboxylation via glycine cleavage system"/>
    <property type="evidence" value="ECO:0007669"/>
    <property type="project" value="UniProtKB-UniRule"/>
</dbReference>
<dbReference type="PROSITE" id="PS50968">
    <property type="entry name" value="BIOTINYL_LIPOYL"/>
    <property type="match status" value="1"/>
</dbReference>
<evidence type="ECO:0000259" key="5">
    <source>
        <dbReference type="PROSITE" id="PS50968"/>
    </source>
</evidence>
<feature type="modified residue" description="N6-lipoyllysine" evidence="3 4">
    <location>
        <position position="65"/>
    </location>
</feature>
<dbReference type="InterPro" id="IPR017453">
    <property type="entry name" value="GCV_H_sub"/>
</dbReference>
<dbReference type="NCBIfam" id="NF002270">
    <property type="entry name" value="PRK01202.1"/>
    <property type="match status" value="1"/>
</dbReference>
<dbReference type="STRING" id="1116391.PM3016_6956"/>
<dbReference type="AlphaFoldDB" id="H6NRB2"/>
<dbReference type="HOGENOM" id="CLU_097408_2_0_9"/>
<feature type="domain" description="Lipoyl-binding" evidence="5">
    <location>
        <begin position="24"/>
        <end position="106"/>
    </location>
</feature>
<dbReference type="InterPro" id="IPR000089">
    <property type="entry name" value="Biotin_lipoyl"/>
</dbReference>
<comment type="cofactor">
    <cofactor evidence="3">
        <name>(R)-lipoate</name>
        <dbReference type="ChEBI" id="CHEBI:83088"/>
    </cofactor>
    <text evidence="3">Binds 1 lipoyl cofactor covalently.</text>
</comment>
<dbReference type="InterPro" id="IPR003016">
    <property type="entry name" value="2-oxoA_DH_lipoyl-BS"/>
</dbReference>
<comment type="function">
    <text evidence="3">Is also involved in protein lipoylation via its role as an octanoyl/lipoyl carrier protein intermediate.</text>
</comment>
<dbReference type="PROSITE" id="PS00189">
    <property type="entry name" value="LIPOYL"/>
    <property type="match status" value="1"/>
</dbReference>
<sequence length="133" mass="14179">MSEVKAELLYSEDHEWAVEAESGTVRVGITDFAQRELGDIVFVELPGVGAVVEAGGSLGTIESVKTVSDLYAPVSGRVVKVNEALLERPEQVNEDPYGAGWVVELAIEGTLKQAGAHLLTAEGYLAHIDSLNE</sequence>
<dbReference type="GO" id="GO:0005960">
    <property type="term" value="C:glycine cleavage complex"/>
    <property type="evidence" value="ECO:0007669"/>
    <property type="project" value="InterPro"/>
</dbReference>
<dbReference type="InterPro" id="IPR011053">
    <property type="entry name" value="Single_hybrid_motif"/>
</dbReference>
<dbReference type="Gene3D" id="2.40.50.100">
    <property type="match status" value="1"/>
</dbReference>
<dbReference type="InterPro" id="IPR002930">
    <property type="entry name" value="GCV_H"/>
</dbReference>
<proteinExistence type="inferred from homology"/>
<dbReference type="InterPro" id="IPR033753">
    <property type="entry name" value="GCV_H/Fam206"/>
</dbReference>
<organism evidence="6 7">
    <name type="scientific">Paenibacillus mucilaginosus 3016</name>
    <dbReference type="NCBI Taxonomy" id="1116391"/>
    <lineage>
        <taxon>Bacteria</taxon>
        <taxon>Bacillati</taxon>
        <taxon>Bacillota</taxon>
        <taxon>Bacilli</taxon>
        <taxon>Bacillales</taxon>
        <taxon>Paenibacillaceae</taxon>
        <taxon>Paenibacillus</taxon>
    </lineage>
</organism>
<evidence type="ECO:0000313" key="7">
    <source>
        <dbReference type="Proteomes" id="UP000007523"/>
    </source>
</evidence>
<gene>
    <name evidence="3" type="primary">gcvH</name>
    <name evidence="6" type="ORF">PM3016_6956</name>
</gene>
<evidence type="ECO:0000256" key="3">
    <source>
        <dbReference type="HAMAP-Rule" id="MF_00272"/>
    </source>
</evidence>
<dbReference type="KEGG" id="pmq:PM3016_6956"/>
<dbReference type="GO" id="GO:0005737">
    <property type="term" value="C:cytoplasm"/>
    <property type="evidence" value="ECO:0007669"/>
    <property type="project" value="TreeGrafter"/>
</dbReference>
<dbReference type="HAMAP" id="MF_00272">
    <property type="entry name" value="GcvH"/>
    <property type="match status" value="1"/>
</dbReference>
<dbReference type="EMBL" id="CP003235">
    <property type="protein sequence ID" value="AFC33547.1"/>
    <property type="molecule type" value="Genomic_DNA"/>
</dbReference>